<evidence type="ECO:0000256" key="1">
    <source>
        <dbReference type="SAM" id="MobiDB-lite"/>
    </source>
</evidence>
<dbReference type="AlphaFoldDB" id="A0AAD9RSL8"/>
<dbReference type="Proteomes" id="UP001258017">
    <property type="component" value="Unassembled WGS sequence"/>
</dbReference>
<evidence type="ECO:0000313" key="3">
    <source>
        <dbReference type="Proteomes" id="UP001258017"/>
    </source>
</evidence>
<accession>A0AAD9RSL8</accession>
<evidence type="ECO:0000313" key="2">
    <source>
        <dbReference type="EMBL" id="KAK2584618.1"/>
    </source>
</evidence>
<sequence length="332" mass="37915">MSNDLRSRYETSEGLKRLISQSSTTNLKMSCVRYWITGWLMLCLAGPKICDSQSSHWVPSYYNHYPTESNDRVKFNVPLAVPSKTNYQSFRSVDSENYFSTGNNLNFPPHSSSYDYVTPSEDIQNQENDFEENTWDEQDILEKMEALERILSDESNGKDLETKNSTIDQIISESLMPEETRRAVRQARKEKPAFFWTLARLAFETYNDTKSAVKQISTIVNNAIELGPTTRRPTTSDSLVDSTKMSTTSVRNESTTQSATEAATTMRSTTSRPKLTINDLQTLIRRNVKGLIRLFNIEWQDALKQSDITVDEFKKDLGKQVGMFLQNNPNAS</sequence>
<protein>
    <submittedName>
        <fullName evidence="2">Uncharacterized protein</fullName>
    </submittedName>
</protein>
<dbReference type="EMBL" id="JAIFRP010000026">
    <property type="protein sequence ID" value="KAK2584618.1"/>
    <property type="molecule type" value="Genomic_DNA"/>
</dbReference>
<proteinExistence type="predicted"/>
<reference evidence="2" key="1">
    <citation type="submission" date="2021-08" db="EMBL/GenBank/DDBJ databases">
        <authorList>
            <person name="Misof B."/>
            <person name="Oliver O."/>
            <person name="Podsiadlowski L."/>
            <person name="Donath A."/>
            <person name="Peters R."/>
            <person name="Mayer C."/>
            <person name="Rust J."/>
            <person name="Gunkel S."/>
            <person name="Lesny P."/>
            <person name="Martin S."/>
            <person name="Oeyen J.P."/>
            <person name="Petersen M."/>
            <person name="Panagiotis P."/>
            <person name="Wilbrandt J."/>
            <person name="Tanja T."/>
        </authorList>
    </citation>
    <scope>NUCLEOTIDE SEQUENCE</scope>
    <source>
        <strain evidence="2">GBR_01_08_01A</strain>
        <tissue evidence="2">Thorax + abdomen</tissue>
    </source>
</reference>
<organism evidence="2 3">
    <name type="scientific">Odynerus spinipes</name>
    <dbReference type="NCBI Taxonomy" id="1348599"/>
    <lineage>
        <taxon>Eukaryota</taxon>
        <taxon>Metazoa</taxon>
        <taxon>Ecdysozoa</taxon>
        <taxon>Arthropoda</taxon>
        <taxon>Hexapoda</taxon>
        <taxon>Insecta</taxon>
        <taxon>Pterygota</taxon>
        <taxon>Neoptera</taxon>
        <taxon>Endopterygota</taxon>
        <taxon>Hymenoptera</taxon>
        <taxon>Apocrita</taxon>
        <taxon>Aculeata</taxon>
        <taxon>Vespoidea</taxon>
        <taxon>Vespidae</taxon>
        <taxon>Eumeninae</taxon>
        <taxon>Odynerus</taxon>
    </lineage>
</organism>
<feature type="region of interest" description="Disordered" evidence="1">
    <location>
        <begin position="227"/>
        <end position="257"/>
    </location>
</feature>
<comment type="caution">
    <text evidence="2">The sequence shown here is derived from an EMBL/GenBank/DDBJ whole genome shotgun (WGS) entry which is preliminary data.</text>
</comment>
<gene>
    <name evidence="2" type="ORF">KPH14_006968</name>
</gene>
<reference evidence="2" key="2">
    <citation type="journal article" date="2023" name="Commun. Biol.">
        <title>Intrasexual cuticular hydrocarbon dimorphism in a wasp sheds light on hydrocarbon biosynthesis genes in Hymenoptera.</title>
        <authorList>
            <person name="Moris V.C."/>
            <person name="Podsiadlowski L."/>
            <person name="Martin S."/>
            <person name="Oeyen J.P."/>
            <person name="Donath A."/>
            <person name="Petersen M."/>
            <person name="Wilbrandt J."/>
            <person name="Misof B."/>
            <person name="Liedtke D."/>
            <person name="Thamm M."/>
            <person name="Scheiner R."/>
            <person name="Schmitt T."/>
            <person name="Niehuis O."/>
        </authorList>
    </citation>
    <scope>NUCLEOTIDE SEQUENCE</scope>
    <source>
        <strain evidence="2">GBR_01_08_01A</strain>
    </source>
</reference>
<name>A0AAD9RSL8_9HYME</name>
<feature type="compositionally biased region" description="Polar residues" evidence="1">
    <location>
        <begin position="231"/>
        <end position="252"/>
    </location>
</feature>
<keyword evidence="3" id="KW-1185">Reference proteome</keyword>